<evidence type="ECO:0000256" key="10">
    <source>
        <dbReference type="RuleBase" id="RU366056"/>
    </source>
</evidence>
<dbReference type="EMBL" id="KZ857437">
    <property type="protein sequence ID" value="RDX45455.1"/>
    <property type="molecule type" value="Genomic_DNA"/>
</dbReference>
<accession>A0A371CYU8</accession>
<comment type="function">
    <text evidence="10">Required for proper folding and/or the stability of a subset of proteins in the endoplasmic reticulum. Component of glycosylphosphatidylinositol-mannosyltransferase 1 which transfers the first of the 4 mannoses in the GPI-anchor precursors during GPI-anchor biosynthesis. Probably acts by stabilizing the mannosyltransferase GPI14.</text>
</comment>
<organism evidence="11 12">
    <name type="scientific">Lentinus brumalis</name>
    <dbReference type="NCBI Taxonomy" id="2498619"/>
    <lineage>
        <taxon>Eukaryota</taxon>
        <taxon>Fungi</taxon>
        <taxon>Dikarya</taxon>
        <taxon>Basidiomycota</taxon>
        <taxon>Agaricomycotina</taxon>
        <taxon>Agaricomycetes</taxon>
        <taxon>Polyporales</taxon>
        <taxon>Polyporaceae</taxon>
        <taxon>Lentinus</taxon>
    </lineage>
</organism>
<dbReference type="GO" id="GO:0006506">
    <property type="term" value="P:GPI anchor biosynthetic process"/>
    <property type="evidence" value="ECO:0007669"/>
    <property type="project" value="UniProtKB-UniPathway"/>
</dbReference>
<dbReference type="PANTHER" id="PTHR28650:SF1">
    <property type="entry name" value="PHOSPHATIDYLINOSITOL-GLYCAN BIOSYNTHESIS CLASS X PROTEIN"/>
    <property type="match status" value="1"/>
</dbReference>
<dbReference type="InterPro" id="IPR040039">
    <property type="entry name" value="PIGX"/>
</dbReference>
<keyword evidence="7 10" id="KW-1133">Transmembrane helix</keyword>
<evidence type="ECO:0000313" key="12">
    <source>
        <dbReference type="Proteomes" id="UP000256964"/>
    </source>
</evidence>
<dbReference type="STRING" id="139420.A0A371CYU8"/>
<evidence type="ECO:0000256" key="5">
    <source>
        <dbReference type="ARBA" id="ARBA00022692"/>
    </source>
</evidence>
<proteinExistence type="inferred from homology"/>
<evidence type="ECO:0000313" key="11">
    <source>
        <dbReference type="EMBL" id="RDX45455.1"/>
    </source>
</evidence>
<feature type="transmembrane region" description="Helical" evidence="10">
    <location>
        <begin position="185"/>
        <end position="205"/>
    </location>
</feature>
<evidence type="ECO:0000256" key="3">
    <source>
        <dbReference type="ARBA" id="ARBA00010345"/>
    </source>
</evidence>
<name>A0A371CYU8_9APHY</name>
<keyword evidence="6 10" id="KW-0256">Endoplasmic reticulum</keyword>
<dbReference type="UniPathway" id="UPA00196"/>
<comment type="subcellular location">
    <subcellularLocation>
        <location evidence="1 10">Endoplasmic reticulum membrane</location>
        <topology evidence="1 10">Single-pass membrane protein</topology>
    </subcellularLocation>
</comment>
<comment type="pathway">
    <text evidence="2 10">Glycolipid biosynthesis; glycosylphosphatidylinositol-anchor biosynthesis.</text>
</comment>
<comment type="similarity">
    <text evidence="3 10">Belongs to the PIGX family.</text>
</comment>
<evidence type="ECO:0000256" key="7">
    <source>
        <dbReference type="ARBA" id="ARBA00022989"/>
    </source>
</evidence>
<dbReference type="AlphaFoldDB" id="A0A371CYU8"/>
<dbReference type="InterPro" id="IPR013233">
    <property type="entry name" value="PIG-X/PBN1"/>
</dbReference>
<keyword evidence="8 10" id="KW-0472">Membrane</keyword>
<dbReference type="Proteomes" id="UP000256964">
    <property type="component" value="Unassembled WGS sequence"/>
</dbReference>
<evidence type="ECO:0000256" key="9">
    <source>
        <dbReference type="ARBA" id="ARBA00023180"/>
    </source>
</evidence>
<dbReference type="GO" id="GO:0005789">
    <property type="term" value="C:endoplasmic reticulum membrane"/>
    <property type="evidence" value="ECO:0007669"/>
    <property type="project" value="UniProtKB-SubCell"/>
</dbReference>
<evidence type="ECO:0000256" key="4">
    <source>
        <dbReference type="ARBA" id="ARBA00022502"/>
    </source>
</evidence>
<dbReference type="OrthoDB" id="5546453at2759"/>
<dbReference type="SMART" id="SM00780">
    <property type="entry name" value="PIG-X"/>
    <property type="match status" value="1"/>
</dbReference>
<gene>
    <name evidence="11" type="ORF">OH76DRAFT_1486286</name>
</gene>
<keyword evidence="12" id="KW-1185">Reference proteome</keyword>
<protein>
    <recommendedName>
        <fullName evidence="10">Protein PBN1</fullName>
    </recommendedName>
</protein>
<keyword evidence="4 10" id="KW-0337">GPI-anchor biosynthesis</keyword>
<evidence type="ECO:0000256" key="2">
    <source>
        <dbReference type="ARBA" id="ARBA00004687"/>
    </source>
</evidence>
<dbReference type="Pfam" id="PF08320">
    <property type="entry name" value="PIG-X"/>
    <property type="match status" value="1"/>
</dbReference>
<reference evidence="11 12" key="1">
    <citation type="journal article" date="2018" name="Biotechnol. Biofuels">
        <title>Integrative visual omics of the white-rot fungus Polyporus brumalis exposes the biotechnological potential of its oxidative enzymes for delignifying raw plant biomass.</title>
        <authorList>
            <person name="Miyauchi S."/>
            <person name="Rancon A."/>
            <person name="Drula E."/>
            <person name="Hage H."/>
            <person name="Chaduli D."/>
            <person name="Favel A."/>
            <person name="Grisel S."/>
            <person name="Henrissat B."/>
            <person name="Herpoel-Gimbert I."/>
            <person name="Ruiz-Duenas F.J."/>
            <person name="Chevret D."/>
            <person name="Hainaut M."/>
            <person name="Lin J."/>
            <person name="Wang M."/>
            <person name="Pangilinan J."/>
            <person name="Lipzen A."/>
            <person name="Lesage-Meessen L."/>
            <person name="Navarro D."/>
            <person name="Riley R."/>
            <person name="Grigoriev I.V."/>
            <person name="Zhou S."/>
            <person name="Raouche S."/>
            <person name="Rosso M.N."/>
        </authorList>
    </citation>
    <scope>NUCLEOTIDE SEQUENCE [LARGE SCALE GENOMIC DNA]</scope>
    <source>
        <strain evidence="11 12">BRFM 1820</strain>
    </source>
</reference>
<evidence type="ECO:0000256" key="6">
    <source>
        <dbReference type="ARBA" id="ARBA00022824"/>
    </source>
</evidence>
<evidence type="ECO:0000256" key="1">
    <source>
        <dbReference type="ARBA" id="ARBA00004389"/>
    </source>
</evidence>
<evidence type="ECO:0000256" key="8">
    <source>
        <dbReference type="ARBA" id="ARBA00023136"/>
    </source>
</evidence>
<keyword evidence="9" id="KW-0325">Glycoprotein</keyword>
<keyword evidence="5 10" id="KW-0812">Transmembrane</keyword>
<sequence>MSLASLSSSVSAQGFHFTVSTTVSLASWQESDRCSLHVLYDLDPHVYADQYELAQRPGYTSVLWGTSDLERPVSAVDQAGSALLLTADTSQLLPGQAANVTLEVPLHARYGRPVAGPQDAFHKVELRRPVGFFACSLDNVVAVPETLRQYTSLPGWPSLPLSLIPDTSLREPLAIVVPVGKLSDLAWADIGTAAVMIAMFFYLLAASVRTARRLFSRAYMKTD</sequence>
<dbReference type="PANTHER" id="PTHR28650">
    <property type="entry name" value="PHOSPHATIDYLINOSITOL-GLYCAN BIOSYNTHESIS CLASS X PROTEIN"/>
    <property type="match status" value="1"/>
</dbReference>